<dbReference type="Proteomes" id="UP000681722">
    <property type="component" value="Unassembled WGS sequence"/>
</dbReference>
<accession>A0A815NFP4</accession>
<dbReference type="EMBL" id="CAJNOQ010018450">
    <property type="protein sequence ID" value="CAF1428943.1"/>
    <property type="molecule type" value="Genomic_DNA"/>
</dbReference>
<name>A0A815NFP4_9BILA</name>
<keyword evidence="3" id="KW-1185">Reference proteome</keyword>
<evidence type="ECO:0000313" key="2">
    <source>
        <dbReference type="EMBL" id="CAF4308325.1"/>
    </source>
</evidence>
<organism evidence="1 3">
    <name type="scientific">Didymodactylos carnosus</name>
    <dbReference type="NCBI Taxonomy" id="1234261"/>
    <lineage>
        <taxon>Eukaryota</taxon>
        <taxon>Metazoa</taxon>
        <taxon>Spiralia</taxon>
        <taxon>Gnathifera</taxon>
        <taxon>Rotifera</taxon>
        <taxon>Eurotatoria</taxon>
        <taxon>Bdelloidea</taxon>
        <taxon>Philodinida</taxon>
        <taxon>Philodinidae</taxon>
        <taxon>Didymodactylos</taxon>
    </lineage>
</organism>
<dbReference type="EMBL" id="CAJOBC010083883">
    <property type="protein sequence ID" value="CAF4308325.1"/>
    <property type="molecule type" value="Genomic_DNA"/>
</dbReference>
<sequence length="233" mass="26904">MVKPTKKDVEYFNKMDDKNMKRSTAITAAHSLNDFFNSEHQDLLDILENFRALKMDPLTVFHCLLIILPHVSDESQLYSAEKKSYRTMKLFSIIRGDSVSNKSTYIKLCRQAISFMERMFREHYVDKNGTFSSCIESLTHAKLTNILERTSVFISSDEDIPLSEIGFYEPKNSNYQSVQGLIINGFNGVYDFNRATMTYNAKIQNRSITMLIPTTGNRWPEILSYFHGTSKTN</sequence>
<evidence type="ECO:0000313" key="3">
    <source>
        <dbReference type="Proteomes" id="UP000663829"/>
    </source>
</evidence>
<dbReference type="AlphaFoldDB" id="A0A815NFP4"/>
<gene>
    <name evidence="1" type="ORF">GPM918_LOCUS33931</name>
    <name evidence="2" type="ORF">SRO942_LOCUS34625</name>
</gene>
<protein>
    <submittedName>
        <fullName evidence="1">Uncharacterized protein</fullName>
    </submittedName>
</protein>
<dbReference type="OrthoDB" id="10031750at2759"/>
<evidence type="ECO:0000313" key="1">
    <source>
        <dbReference type="EMBL" id="CAF1428943.1"/>
    </source>
</evidence>
<dbReference type="Proteomes" id="UP000663829">
    <property type="component" value="Unassembled WGS sequence"/>
</dbReference>
<comment type="caution">
    <text evidence="1">The sequence shown here is derived from an EMBL/GenBank/DDBJ whole genome shotgun (WGS) entry which is preliminary data.</text>
</comment>
<reference evidence="1" key="1">
    <citation type="submission" date="2021-02" db="EMBL/GenBank/DDBJ databases">
        <authorList>
            <person name="Nowell W R."/>
        </authorList>
    </citation>
    <scope>NUCLEOTIDE SEQUENCE</scope>
</reference>
<proteinExistence type="predicted"/>
<feature type="non-terminal residue" evidence="1">
    <location>
        <position position="1"/>
    </location>
</feature>